<proteinExistence type="predicted"/>
<gene>
    <name evidence="2" type="ORF">BDV95DRAFT_494273</name>
</gene>
<protein>
    <submittedName>
        <fullName evidence="2">Uncharacterized protein</fullName>
    </submittedName>
</protein>
<dbReference type="Proteomes" id="UP000481861">
    <property type="component" value="Unassembled WGS sequence"/>
</dbReference>
<keyword evidence="3" id="KW-1185">Reference proteome</keyword>
<sequence>MEAKSTHYDGFKGIFGDSEQARGFRKDATRFNRNPYRPPESDHTIAEIDSDRLHHVERIYRAMTRPDAAKDNGGSIAMRRWVHSAYYDSGLVEAYCHKLLDCLIAQATVGFRGWTHNDYVADDRKGEDADKDVSCAERLDNIIRALEEEKTICEDVMNSACQIRMFVNAPKAYANRKQQNRVGNSKRGRTKEPDT</sequence>
<feature type="region of interest" description="Disordered" evidence="1">
    <location>
        <begin position="174"/>
        <end position="195"/>
    </location>
</feature>
<dbReference type="EMBL" id="JAADJZ010000011">
    <property type="protein sequence ID" value="KAF2871361.1"/>
    <property type="molecule type" value="Genomic_DNA"/>
</dbReference>
<reference evidence="2 3" key="1">
    <citation type="submission" date="2020-01" db="EMBL/GenBank/DDBJ databases">
        <authorList>
            <consortium name="DOE Joint Genome Institute"/>
            <person name="Haridas S."/>
            <person name="Albert R."/>
            <person name="Binder M."/>
            <person name="Bloem J."/>
            <person name="Labutti K."/>
            <person name="Salamov A."/>
            <person name="Andreopoulos B."/>
            <person name="Baker S.E."/>
            <person name="Barry K."/>
            <person name="Bills G."/>
            <person name="Bluhm B.H."/>
            <person name="Cannon C."/>
            <person name="Castanera R."/>
            <person name="Culley D.E."/>
            <person name="Daum C."/>
            <person name="Ezra D."/>
            <person name="Gonzalez J.B."/>
            <person name="Henrissat B."/>
            <person name="Kuo A."/>
            <person name="Liang C."/>
            <person name="Lipzen A."/>
            <person name="Lutzoni F."/>
            <person name="Magnuson J."/>
            <person name="Mondo S."/>
            <person name="Nolan M."/>
            <person name="Ohm R."/>
            <person name="Pangilinan J."/>
            <person name="Park H.-J.H."/>
            <person name="Ramirez L."/>
            <person name="Alfaro M."/>
            <person name="Sun H."/>
            <person name="Tritt A."/>
            <person name="Yoshinaga Y."/>
            <person name="Zwiers L.-H.L."/>
            <person name="Turgeon B.G."/>
            <person name="Goodwin S.B."/>
            <person name="Spatafora J.W."/>
            <person name="Crous P.W."/>
            <person name="Grigoriev I.V."/>
        </authorList>
    </citation>
    <scope>NUCLEOTIDE SEQUENCE [LARGE SCALE GENOMIC DNA]</scope>
    <source>
        <strain evidence="2 3">CBS 611.86</strain>
    </source>
</reference>
<organism evidence="2 3">
    <name type="scientific">Massariosphaeria phaeospora</name>
    <dbReference type="NCBI Taxonomy" id="100035"/>
    <lineage>
        <taxon>Eukaryota</taxon>
        <taxon>Fungi</taxon>
        <taxon>Dikarya</taxon>
        <taxon>Ascomycota</taxon>
        <taxon>Pezizomycotina</taxon>
        <taxon>Dothideomycetes</taxon>
        <taxon>Pleosporomycetidae</taxon>
        <taxon>Pleosporales</taxon>
        <taxon>Pleosporales incertae sedis</taxon>
        <taxon>Massariosphaeria</taxon>
    </lineage>
</organism>
<name>A0A7C8M9I8_9PLEO</name>
<dbReference type="OrthoDB" id="3686891at2759"/>
<comment type="caution">
    <text evidence="2">The sequence shown here is derived from an EMBL/GenBank/DDBJ whole genome shotgun (WGS) entry which is preliminary data.</text>
</comment>
<evidence type="ECO:0000313" key="3">
    <source>
        <dbReference type="Proteomes" id="UP000481861"/>
    </source>
</evidence>
<evidence type="ECO:0000313" key="2">
    <source>
        <dbReference type="EMBL" id="KAF2871361.1"/>
    </source>
</evidence>
<evidence type="ECO:0000256" key="1">
    <source>
        <dbReference type="SAM" id="MobiDB-lite"/>
    </source>
</evidence>
<accession>A0A7C8M9I8</accession>
<feature type="non-terminal residue" evidence="2">
    <location>
        <position position="195"/>
    </location>
</feature>
<dbReference type="AlphaFoldDB" id="A0A7C8M9I8"/>